<evidence type="ECO:0000313" key="1">
    <source>
        <dbReference type="EMBL" id="KAI4322457.1"/>
    </source>
</evidence>
<keyword evidence="2" id="KW-1185">Reference proteome</keyword>
<evidence type="ECO:0000313" key="2">
    <source>
        <dbReference type="Proteomes" id="UP000828941"/>
    </source>
</evidence>
<reference evidence="1 2" key="1">
    <citation type="journal article" date="2022" name="DNA Res.">
        <title>Chromosomal-level genome assembly of the orchid tree Bauhinia variegata (Leguminosae; Cercidoideae) supports the allotetraploid origin hypothesis of Bauhinia.</title>
        <authorList>
            <person name="Zhong Y."/>
            <person name="Chen Y."/>
            <person name="Zheng D."/>
            <person name="Pang J."/>
            <person name="Liu Y."/>
            <person name="Luo S."/>
            <person name="Meng S."/>
            <person name="Qian L."/>
            <person name="Wei D."/>
            <person name="Dai S."/>
            <person name="Zhou R."/>
        </authorList>
    </citation>
    <scope>NUCLEOTIDE SEQUENCE [LARGE SCALE GENOMIC DNA]</scope>
    <source>
        <strain evidence="1">BV-YZ2020</strain>
    </source>
</reference>
<dbReference type="EMBL" id="CM039434">
    <property type="protein sequence ID" value="KAI4322457.1"/>
    <property type="molecule type" value="Genomic_DNA"/>
</dbReference>
<name>A0ACB9MFS2_BAUVA</name>
<organism evidence="1 2">
    <name type="scientific">Bauhinia variegata</name>
    <name type="common">Purple orchid tree</name>
    <name type="synonym">Phanera variegata</name>
    <dbReference type="NCBI Taxonomy" id="167791"/>
    <lineage>
        <taxon>Eukaryota</taxon>
        <taxon>Viridiplantae</taxon>
        <taxon>Streptophyta</taxon>
        <taxon>Embryophyta</taxon>
        <taxon>Tracheophyta</taxon>
        <taxon>Spermatophyta</taxon>
        <taxon>Magnoliopsida</taxon>
        <taxon>eudicotyledons</taxon>
        <taxon>Gunneridae</taxon>
        <taxon>Pentapetalae</taxon>
        <taxon>rosids</taxon>
        <taxon>fabids</taxon>
        <taxon>Fabales</taxon>
        <taxon>Fabaceae</taxon>
        <taxon>Cercidoideae</taxon>
        <taxon>Cercideae</taxon>
        <taxon>Bauhiniinae</taxon>
        <taxon>Bauhinia</taxon>
    </lineage>
</organism>
<protein>
    <submittedName>
        <fullName evidence="1">Uncharacterized protein</fullName>
    </submittedName>
</protein>
<gene>
    <name evidence="1" type="ORF">L6164_022150</name>
</gene>
<proteinExistence type="predicted"/>
<accession>A0ACB9MFS2</accession>
<comment type="caution">
    <text evidence="1">The sequence shown here is derived from an EMBL/GenBank/DDBJ whole genome shotgun (WGS) entry which is preliminary data.</text>
</comment>
<sequence>MLSNAIPDDKVKFLVRKMRMKLFFTCTRIGFLSAGTEFELSRAFRGSIMNLGFSSRPRSAFYQQQLVVDVDSNPGISQKQQQISKREETVKEKIILVQEKNIRKLNELVQHLQEQLRQCRSNNGTLNGTVSPLAERILELERQQILED</sequence>
<dbReference type="Proteomes" id="UP000828941">
    <property type="component" value="Chromosome 9"/>
</dbReference>